<dbReference type="SUPFAM" id="SSF52402">
    <property type="entry name" value="Adenine nucleotide alpha hydrolases-like"/>
    <property type="match status" value="1"/>
</dbReference>
<dbReference type="AlphaFoldDB" id="A0A1H1Y5W1"/>
<evidence type="ECO:0000313" key="9">
    <source>
        <dbReference type="EMBL" id="SDT16765.1"/>
    </source>
</evidence>
<dbReference type="OrthoDB" id="9804960at2"/>
<dbReference type="InterPro" id="IPR012255">
    <property type="entry name" value="ETF_b"/>
</dbReference>
<evidence type="ECO:0000256" key="7">
    <source>
        <dbReference type="ARBA" id="ARBA00025649"/>
    </source>
</evidence>
<keyword evidence="10" id="KW-1185">Reference proteome</keyword>
<dbReference type="Proteomes" id="UP000198859">
    <property type="component" value="Chromosome I"/>
</dbReference>
<dbReference type="Pfam" id="PF01012">
    <property type="entry name" value="ETF"/>
    <property type="match status" value="1"/>
</dbReference>
<evidence type="ECO:0000259" key="8">
    <source>
        <dbReference type="SMART" id="SM00893"/>
    </source>
</evidence>
<dbReference type="InterPro" id="IPR033948">
    <property type="entry name" value="ETF_beta_N"/>
</dbReference>
<organism evidence="9 10">
    <name type="scientific">Nocardioides scoriae</name>
    <dbReference type="NCBI Taxonomy" id="642780"/>
    <lineage>
        <taxon>Bacteria</taxon>
        <taxon>Bacillati</taxon>
        <taxon>Actinomycetota</taxon>
        <taxon>Actinomycetes</taxon>
        <taxon>Propionibacteriales</taxon>
        <taxon>Nocardioidaceae</taxon>
        <taxon>Nocardioides</taxon>
    </lineage>
</organism>
<dbReference type="SMART" id="SM00893">
    <property type="entry name" value="ETF"/>
    <property type="match status" value="1"/>
</dbReference>
<feature type="domain" description="Electron transfer flavoprotein alpha/beta-subunit N-terminal" evidence="8">
    <location>
        <begin position="22"/>
        <end position="222"/>
    </location>
</feature>
<evidence type="ECO:0000256" key="3">
    <source>
        <dbReference type="ARBA" id="ARBA00011355"/>
    </source>
</evidence>
<comment type="cofactor">
    <cofactor evidence="1">
        <name>FAD</name>
        <dbReference type="ChEBI" id="CHEBI:57692"/>
    </cofactor>
</comment>
<evidence type="ECO:0000256" key="1">
    <source>
        <dbReference type="ARBA" id="ARBA00001974"/>
    </source>
</evidence>
<evidence type="ECO:0000256" key="5">
    <source>
        <dbReference type="ARBA" id="ARBA00022448"/>
    </source>
</evidence>
<accession>A0A1H1Y5W1</accession>
<gene>
    <name evidence="9" type="ORF">SAMN04488570_3723</name>
</gene>
<comment type="similarity">
    <text evidence="2">Belongs to the ETF beta-subunit/FixA family.</text>
</comment>
<name>A0A1H1Y5W1_9ACTN</name>
<dbReference type="PANTHER" id="PTHR21294:SF8">
    <property type="entry name" value="ELECTRON TRANSFER FLAVOPROTEIN SUBUNIT BETA"/>
    <property type="match status" value="1"/>
</dbReference>
<dbReference type="GO" id="GO:0005829">
    <property type="term" value="C:cytosol"/>
    <property type="evidence" value="ECO:0007669"/>
    <property type="project" value="TreeGrafter"/>
</dbReference>
<evidence type="ECO:0000256" key="6">
    <source>
        <dbReference type="ARBA" id="ARBA00022982"/>
    </source>
</evidence>
<dbReference type="PIRSF" id="PIRSF000090">
    <property type="entry name" value="Beta-ETF"/>
    <property type="match status" value="1"/>
</dbReference>
<reference evidence="10" key="1">
    <citation type="submission" date="2016-10" db="EMBL/GenBank/DDBJ databases">
        <authorList>
            <person name="Varghese N."/>
            <person name="Submissions S."/>
        </authorList>
    </citation>
    <scope>NUCLEOTIDE SEQUENCE [LARGE SCALE GENOMIC DNA]</scope>
    <source>
        <strain evidence="10">DSM 22127</strain>
    </source>
</reference>
<dbReference type="InterPro" id="IPR014730">
    <property type="entry name" value="ETF_a/b_N"/>
</dbReference>
<evidence type="ECO:0000256" key="2">
    <source>
        <dbReference type="ARBA" id="ARBA00007557"/>
    </source>
</evidence>
<dbReference type="PANTHER" id="PTHR21294">
    <property type="entry name" value="ELECTRON TRANSFER FLAVOPROTEIN BETA-SUBUNIT"/>
    <property type="match status" value="1"/>
</dbReference>
<dbReference type="STRING" id="642780.SAMN04488570_3723"/>
<sequence>MNIVVCVKYVPDATADRHFESDHTVDRTGVPGLLSELDEYAVEQALQLKEKAAAGDGGEEVTITALTVGPPEAADAIKKALQMGADKGVHVVDDAIAGSDYVSTSLVLAKAVEKLGAEATVDLVMCGMASTDASGSVVPAMIAEHLDLPQVTLGSVIERQGDQVRIKRDGDTSTEVIGATTPLVLSVTDQSGEARYPSFKGIMAAKKKPLESWSLSDIGVDASEVGIEASWTLVESTEERPPRTAGEIVADEDGTGARALVDFLASKKFI</sequence>
<evidence type="ECO:0000313" key="10">
    <source>
        <dbReference type="Proteomes" id="UP000198859"/>
    </source>
</evidence>
<dbReference type="InterPro" id="IPR014729">
    <property type="entry name" value="Rossmann-like_a/b/a_fold"/>
</dbReference>
<dbReference type="EMBL" id="LT629757">
    <property type="protein sequence ID" value="SDT16765.1"/>
    <property type="molecule type" value="Genomic_DNA"/>
</dbReference>
<keyword evidence="5" id="KW-0813">Transport</keyword>
<dbReference type="GO" id="GO:0009055">
    <property type="term" value="F:electron transfer activity"/>
    <property type="evidence" value="ECO:0007669"/>
    <property type="project" value="InterPro"/>
</dbReference>
<dbReference type="CDD" id="cd01714">
    <property type="entry name" value="ETF_beta"/>
    <property type="match status" value="1"/>
</dbReference>
<proteinExistence type="inferred from homology"/>
<keyword evidence="6" id="KW-0249">Electron transport</keyword>
<evidence type="ECO:0000256" key="4">
    <source>
        <dbReference type="ARBA" id="ARBA00016797"/>
    </source>
</evidence>
<dbReference type="Gene3D" id="3.40.50.620">
    <property type="entry name" value="HUPs"/>
    <property type="match status" value="1"/>
</dbReference>
<comment type="subunit">
    <text evidence="3">Heterodimer of an alpha and a beta subunit.</text>
</comment>
<comment type="function">
    <text evidence="7">The electron transfer flavoprotein serves as a specific electron acceptor for other dehydrogenases. It transfers the electrons to the main respiratory chain via ETF-ubiquinone oxidoreductase (ETF dehydrogenase).</text>
</comment>
<protein>
    <recommendedName>
        <fullName evidence="4">Electron transfer flavoprotein subunit beta</fullName>
    </recommendedName>
</protein>